<keyword evidence="2" id="KW-1185">Reference proteome</keyword>
<gene>
    <name evidence="1" type="ORF">NUW58_g1590</name>
</gene>
<name>A0ACC1PL46_9PEZI</name>
<accession>A0ACC1PL46</accession>
<reference evidence="1" key="1">
    <citation type="submission" date="2022-10" db="EMBL/GenBank/DDBJ databases">
        <title>Genome Sequence of Xylaria curta.</title>
        <authorList>
            <person name="Buettner E."/>
        </authorList>
    </citation>
    <scope>NUCLEOTIDE SEQUENCE</scope>
    <source>
        <strain evidence="1">Babe10</strain>
    </source>
</reference>
<sequence length="126" mass="13830">MAPTPCKVRHARREGICLVFFIRGAIATGTTWQPLTPCVDSDIPFILLMIRELADYEHELDAVEATEASLGATIAFAPDNVESVSTAPNVEPATPTRPARCLILFDECPRTKVVFPWPRALQAVKP</sequence>
<organism evidence="1 2">
    <name type="scientific">Xylaria curta</name>
    <dbReference type="NCBI Taxonomy" id="42375"/>
    <lineage>
        <taxon>Eukaryota</taxon>
        <taxon>Fungi</taxon>
        <taxon>Dikarya</taxon>
        <taxon>Ascomycota</taxon>
        <taxon>Pezizomycotina</taxon>
        <taxon>Sordariomycetes</taxon>
        <taxon>Xylariomycetidae</taxon>
        <taxon>Xylariales</taxon>
        <taxon>Xylariaceae</taxon>
        <taxon>Xylaria</taxon>
    </lineage>
</organism>
<evidence type="ECO:0000313" key="1">
    <source>
        <dbReference type="EMBL" id="KAJ2994295.1"/>
    </source>
</evidence>
<dbReference type="EMBL" id="JAPDGR010000178">
    <property type="protein sequence ID" value="KAJ2994295.1"/>
    <property type="molecule type" value="Genomic_DNA"/>
</dbReference>
<proteinExistence type="predicted"/>
<comment type="caution">
    <text evidence="1">The sequence shown here is derived from an EMBL/GenBank/DDBJ whole genome shotgun (WGS) entry which is preliminary data.</text>
</comment>
<evidence type="ECO:0000313" key="2">
    <source>
        <dbReference type="Proteomes" id="UP001143856"/>
    </source>
</evidence>
<protein>
    <submittedName>
        <fullName evidence="1">Uncharacterized protein</fullName>
    </submittedName>
</protein>
<dbReference type="Proteomes" id="UP001143856">
    <property type="component" value="Unassembled WGS sequence"/>
</dbReference>